<feature type="domain" description="Major facilitator superfamily (MFS) profile" evidence="4">
    <location>
        <begin position="36"/>
        <end position="426"/>
    </location>
</feature>
<dbReference type="Proteomes" id="UP000184073">
    <property type="component" value="Unassembled WGS sequence"/>
</dbReference>
<feature type="transmembrane region" description="Helical" evidence="3">
    <location>
        <begin position="132"/>
        <end position="155"/>
    </location>
</feature>
<sequence length="434" mass="46647">MGITDDEVVAHPVDLTPTSSNEKEELVDTYPDGGLVAWLVALGAWCGCISAFGLMNSNGVFSDWLSTHELSHYDQGTISWIFSVHNFFVFMGGIQAGPLFDRYGPKFLLALGSVGLTAAVMAFSVAAEFYQFMLSFGVLGGLSASMIFTPSIAVVNHWFLKRRAVATGMVMTAGGIGGIIFPQIFSALAPKLGWAWAIRVLGFIVLITSGTGTLLQKARLEPDASCQKKTIDLRVLREPTFNYTTIAIVFVEVGFTIPVAYLTSYGSANGMSVQSAYALTPILNGASILGRLLPGFAADKWGRFNVMVVTSTVTAILTLVLWLTAGANQSAIIAYAALFGFWSGSAFSLAPVCMAQISKTEDFGKRYGTCYTFVAVGVLVSLPIAGQILQAQTHGETELYWGLILFTGLSFLISAVFFAVARIHVTGWRLKSMF</sequence>
<feature type="transmembrane region" description="Helical" evidence="3">
    <location>
        <begin position="331"/>
        <end position="355"/>
    </location>
</feature>
<feature type="transmembrane region" description="Helical" evidence="3">
    <location>
        <begin position="275"/>
        <end position="294"/>
    </location>
</feature>
<gene>
    <name evidence="5" type="ORF">ASPVEDRAFT_201459</name>
</gene>
<feature type="transmembrane region" description="Helical" evidence="3">
    <location>
        <begin position="107"/>
        <end position="126"/>
    </location>
</feature>
<proteinExistence type="inferred from homology"/>
<dbReference type="SUPFAM" id="SSF103473">
    <property type="entry name" value="MFS general substrate transporter"/>
    <property type="match status" value="1"/>
</dbReference>
<feature type="transmembrane region" description="Helical" evidence="3">
    <location>
        <begin position="35"/>
        <end position="57"/>
    </location>
</feature>
<dbReference type="PANTHER" id="PTHR11360">
    <property type="entry name" value="MONOCARBOXYLATE TRANSPORTER"/>
    <property type="match status" value="1"/>
</dbReference>
<keyword evidence="6" id="KW-1185">Reference proteome</keyword>
<evidence type="ECO:0000313" key="5">
    <source>
        <dbReference type="EMBL" id="OJJ06998.1"/>
    </source>
</evidence>
<dbReference type="EMBL" id="KV878136">
    <property type="protein sequence ID" value="OJJ06998.1"/>
    <property type="molecule type" value="Genomic_DNA"/>
</dbReference>
<dbReference type="GO" id="GO:0016020">
    <property type="term" value="C:membrane"/>
    <property type="evidence" value="ECO:0007669"/>
    <property type="project" value="UniProtKB-SubCell"/>
</dbReference>
<dbReference type="OrthoDB" id="410267at2759"/>
<feature type="transmembrane region" description="Helical" evidence="3">
    <location>
        <begin position="77"/>
        <end position="100"/>
    </location>
</feature>
<dbReference type="GO" id="GO:0022857">
    <property type="term" value="F:transmembrane transporter activity"/>
    <property type="evidence" value="ECO:0007669"/>
    <property type="project" value="InterPro"/>
</dbReference>
<dbReference type="PANTHER" id="PTHR11360:SF240">
    <property type="entry name" value="MONOCARBOXYLATE TRANSPORTER (EUROFUNG)-RELATED"/>
    <property type="match status" value="1"/>
</dbReference>
<keyword evidence="3" id="KW-0812">Transmembrane</keyword>
<feature type="transmembrane region" description="Helical" evidence="3">
    <location>
        <begin position="194"/>
        <end position="215"/>
    </location>
</feature>
<dbReference type="CDD" id="cd17352">
    <property type="entry name" value="MFS_MCT_SLC16"/>
    <property type="match status" value="1"/>
</dbReference>
<comment type="subcellular location">
    <subcellularLocation>
        <location evidence="1">Membrane</location>
        <topology evidence="1">Multi-pass membrane protein</topology>
    </subcellularLocation>
</comment>
<reference evidence="6" key="1">
    <citation type="journal article" date="2017" name="Genome Biol.">
        <title>Comparative genomics reveals high biological diversity and specific adaptations in the industrially and medically important fungal genus Aspergillus.</title>
        <authorList>
            <person name="de Vries R.P."/>
            <person name="Riley R."/>
            <person name="Wiebenga A."/>
            <person name="Aguilar-Osorio G."/>
            <person name="Amillis S."/>
            <person name="Uchima C.A."/>
            <person name="Anderluh G."/>
            <person name="Asadollahi M."/>
            <person name="Askin M."/>
            <person name="Barry K."/>
            <person name="Battaglia E."/>
            <person name="Bayram O."/>
            <person name="Benocci T."/>
            <person name="Braus-Stromeyer S.A."/>
            <person name="Caldana C."/>
            <person name="Canovas D."/>
            <person name="Cerqueira G.C."/>
            <person name="Chen F."/>
            <person name="Chen W."/>
            <person name="Choi C."/>
            <person name="Clum A."/>
            <person name="Dos Santos R.A."/>
            <person name="Damasio A.R."/>
            <person name="Diallinas G."/>
            <person name="Emri T."/>
            <person name="Fekete E."/>
            <person name="Flipphi M."/>
            <person name="Freyberg S."/>
            <person name="Gallo A."/>
            <person name="Gournas C."/>
            <person name="Habgood R."/>
            <person name="Hainaut M."/>
            <person name="Harispe M.L."/>
            <person name="Henrissat B."/>
            <person name="Hilden K.S."/>
            <person name="Hope R."/>
            <person name="Hossain A."/>
            <person name="Karabika E."/>
            <person name="Karaffa L."/>
            <person name="Karanyi Z."/>
            <person name="Krasevec N."/>
            <person name="Kuo A."/>
            <person name="Kusch H."/>
            <person name="LaButti K."/>
            <person name="Lagendijk E.L."/>
            <person name="Lapidus A."/>
            <person name="Levasseur A."/>
            <person name="Lindquist E."/>
            <person name="Lipzen A."/>
            <person name="Logrieco A.F."/>
            <person name="MacCabe A."/>
            <person name="Maekelae M.R."/>
            <person name="Malavazi I."/>
            <person name="Melin P."/>
            <person name="Meyer V."/>
            <person name="Mielnichuk N."/>
            <person name="Miskei M."/>
            <person name="Molnar A.P."/>
            <person name="Mule G."/>
            <person name="Ngan C.Y."/>
            <person name="Orejas M."/>
            <person name="Orosz E."/>
            <person name="Ouedraogo J.P."/>
            <person name="Overkamp K.M."/>
            <person name="Park H.-S."/>
            <person name="Perrone G."/>
            <person name="Piumi F."/>
            <person name="Punt P.J."/>
            <person name="Ram A.F."/>
            <person name="Ramon A."/>
            <person name="Rauscher S."/>
            <person name="Record E."/>
            <person name="Riano-Pachon D.M."/>
            <person name="Robert V."/>
            <person name="Roehrig J."/>
            <person name="Ruller R."/>
            <person name="Salamov A."/>
            <person name="Salih N.S."/>
            <person name="Samson R.A."/>
            <person name="Sandor E."/>
            <person name="Sanguinetti M."/>
            <person name="Schuetze T."/>
            <person name="Sepcic K."/>
            <person name="Shelest E."/>
            <person name="Sherlock G."/>
            <person name="Sophianopoulou V."/>
            <person name="Squina F.M."/>
            <person name="Sun H."/>
            <person name="Susca A."/>
            <person name="Todd R.B."/>
            <person name="Tsang A."/>
            <person name="Unkles S.E."/>
            <person name="van de Wiele N."/>
            <person name="van Rossen-Uffink D."/>
            <person name="Oliveira J.V."/>
            <person name="Vesth T.C."/>
            <person name="Visser J."/>
            <person name="Yu J.-H."/>
            <person name="Zhou M."/>
            <person name="Andersen M.R."/>
            <person name="Archer D.B."/>
            <person name="Baker S.E."/>
            <person name="Benoit I."/>
            <person name="Brakhage A.A."/>
            <person name="Braus G.H."/>
            <person name="Fischer R."/>
            <person name="Frisvad J.C."/>
            <person name="Goldman G.H."/>
            <person name="Houbraken J."/>
            <person name="Oakley B."/>
            <person name="Pocsi I."/>
            <person name="Scazzocchio C."/>
            <person name="Seiboth B."/>
            <person name="vanKuyk P.A."/>
            <person name="Wortman J."/>
            <person name="Dyer P.S."/>
            <person name="Grigoriev I.V."/>
        </authorList>
    </citation>
    <scope>NUCLEOTIDE SEQUENCE [LARGE SCALE GENOMIC DNA]</scope>
    <source>
        <strain evidence="6">CBS 583.65</strain>
    </source>
</reference>
<feature type="transmembrane region" description="Helical" evidence="3">
    <location>
        <begin position="306"/>
        <end position="325"/>
    </location>
</feature>
<dbReference type="VEuPathDB" id="FungiDB:ASPVEDRAFT_201459"/>
<dbReference type="InterPro" id="IPR050327">
    <property type="entry name" value="Proton-linked_MCT"/>
</dbReference>
<evidence type="ECO:0000259" key="4">
    <source>
        <dbReference type="PROSITE" id="PS50850"/>
    </source>
</evidence>
<dbReference type="InterPro" id="IPR011701">
    <property type="entry name" value="MFS"/>
</dbReference>
<dbReference type="InterPro" id="IPR036259">
    <property type="entry name" value="MFS_trans_sf"/>
</dbReference>
<feature type="transmembrane region" description="Helical" evidence="3">
    <location>
        <begin position="400"/>
        <end position="425"/>
    </location>
</feature>
<keyword evidence="3" id="KW-1133">Transmembrane helix</keyword>
<dbReference type="RefSeq" id="XP_040672760.1">
    <property type="nucleotide sequence ID" value="XM_040809341.1"/>
</dbReference>
<organism evidence="5 6">
    <name type="scientific">Aspergillus versicolor CBS 583.65</name>
    <dbReference type="NCBI Taxonomy" id="1036611"/>
    <lineage>
        <taxon>Eukaryota</taxon>
        <taxon>Fungi</taxon>
        <taxon>Dikarya</taxon>
        <taxon>Ascomycota</taxon>
        <taxon>Pezizomycotina</taxon>
        <taxon>Eurotiomycetes</taxon>
        <taxon>Eurotiomycetidae</taxon>
        <taxon>Eurotiales</taxon>
        <taxon>Aspergillaceae</taxon>
        <taxon>Aspergillus</taxon>
        <taxon>Aspergillus subgen. Nidulantes</taxon>
    </lineage>
</organism>
<evidence type="ECO:0000256" key="2">
    <source>
        <dbReference type="ARBA" id="ARBA00006727"/>
    </source>
</evidence>
<name>A0A1L9PZQ3_ASPVE</name>
<evidence type="ECO:0000256" key="1">
    <source>
        <dbReference type="ARBA" id="ARBA00004141"/>
    </source>
</evidence>
<dbReference type="Pfam" id="PF07690">
    <property type="entry name" value="MFS_1"/>
    <property type="match status" value="1"/>
</dbReference>
<comment type="similarity">
    <text evidence="2">Belongs to the major facilitator superfamily. Monocarboxylate porter (TC 2.A.1.13) family.</text>
</comment>
<dbReference type="AlphaFoldDB" id="A0A1L9PZQ3"/>
<keyword evidence="3" id="KW-0472">Membrane</keyword>
<dbReference type="GeneID" id="63724852"/>
<feature type="transmembrane region" description="Helical" evidence="3">
    <location>
        <begin position="367"/>
        <end position="388"/>
    </location>
</feature>
<accession>A0A1L9PZQ3</accession>
<evidence type="ECO:0000313" key="6">
    <source>
        <dbReference type="Proteomes" id="UP000184073"/>
    </source>
</evidence>
<evidence type="ECO:0000256" key="3">
    <source>
        <dbReference type="SAM" id="Phobius"/>
    </source>
</evidence>
<protein>
    <recommendedName>
        <fullName evidence="4">Major facilitator superfamily (MFS) profile domain-containing protein</fullName>
    </recommendedName>
</protein>
<dbReference type="InterPro" id="IPR020846">
    <property type="entry name" value="MFS_dom"/>
</dbReference>
<dbReference type="PROSITE" id="PS50850">
    <property type="entry name" value="MFS"/>
    <property type="match status" value="1"/>
</dbReference>
<feature type="transmembrane region" description="Helical" evidence="3">
    <location>
        <begin position="167"/>
        <end position="188"/>
    </location>
</feature>
<feature type="transmembrane region" description="Helical" evidence="3">
    <location>
        <begin position="241"/>
        <end position="263"/>
    </location>
</feature>
<dbReference type="Gene3D" id="1.20.1250.20">
    <property type="entry name" value="MFS general substrate transporter like domains"/>
    <property type="match status" value="2"/>
</dbReference>